<dbReference type="CDD" id="cd00132">
    <property type="entry name" value="CRIB"/>
    <property type="match status" value="1"/>
</dbReference>
<keyword evidence="4" id="KW-1185">Reference proteome</keyword>
<dbReference type="InterPro" id="IPR000095">
    <property type="entry name" value="CRIB_dom"/>
</dbReference>
<feature type="region of interest" description="Disordered" evidence="1">
    <location>
        <begin position="48"/>
        <end position="172"/>
    </location>
</feature>
<sequence length="172" mass="19412">MTIKGIYNKGCKYINQIFVVKEREIEIGGPTDVKHVAHIGWDGPNGSGPSWMNEFKTAPDFSTSIGSLNERKDPNLKAVSTSDSSEDVEDPTTNQPTPIMYQGNIPSDDSATHHHHHHHVPRKPKRKKTKPTSSPKSRQTRPPRPKGVYSERDCEREETPIAQTFEDSNWQL</sequence>
<dbReference type="EMBL" id="JAMSHJ010000001">
    <property type="protein sequence ID" value="KAI5443081.1"/>
    <property type="molecule type" value="Genomic_DNA"/>
</dbReference>
<feature type="compositionally biased region" description="Basic and acidic residues" evidence="1">
    <location>
        <begin position="149"/>
        <end position="159"/>
    </location>
</feature>
<dbReference type="Proteomes" id="UP001058974">
    <property type="component" value="Chromosome 1"/>
</dbReference>
<evidence type="ECO:0000259" key="2">
    <source>
        <dbReference type="PROSITE" id="PS50108"/>
    </source>
</evidence>
<dbReference type="PANTHER" id="PTHR46325">
    <property type="entry name" value="CRIB DOMAIN-CONTAINING PROTEIN RIC8"/>
    <property type="match status" value="1"/>
</dbReference>
<dbReference type="InterPro" id="IPR036936">
    <property type="entry name" value="CRIB_dom_sf"/>
</dbReference>
<feature type="compositionally biased region" description="Basic residues" evidence="1">
    <location>
        <begin position="113"/>
        <end position="130"/>
    </location>
</feature>
<dbReference type="PANTHER" id="PTHR46325:SF20">
    <property type="entry name" value="CRIB DOMAIN-CONTAINING PROTEIN RIC10"/>
    <property type="match status" value="1"/>
</dbReference>
<dbReference type="SMART" id="SM00285">
    <property type="entry name" value="PBD"/>
    <property type="match status" value="1"/>
</dbReference>
<feature type="compositionally biased region" description="Polar residues" evidence="1">
    <location>
        <begin position="161"/>
        <end position="172"/>
    </location>
</feature>
<protein>
    <recommendedName>
        <fullName evidence="2">CRIB domain-containing protein</fullName>
    </recommendedName>
</protein>
<organism evidence="3 4">
    <name type="scientific">Pisum sativum</name>
    <name type="common">Garden pea</name>
    <name type="synonym">Lathyrus oleraceus</name>
    <dbReference type="NCBI Taxonomy" id="3888"/>
    <lineage>
        <taxon>Eukaryota</taxon>
        <taxon>Viridiplantae</taxon>
        <taxon>Streptophyta</taxon>
        <taxon>Embryophyta</taxon>
        <taxon>Tracheophyta</taxon>
        <taxon>Spermatophyta</taxon>
        <taxon>Magnoliopsida</taxon>
        <taxon>eudicotyledons</taxon>
        <taxon>Gunneridae</taxon>
        <taxon>Pentapetalae</taxon>
        <taxon>rosids</taxon>
        <taxon>fabids</taxon>
        <taxon>Fabales</taxon>
        <taxon>Fabaceae</taxon>
        <taxon>Papilionoideae</taxon>
        <taxon>50 kb inversion clade</taxon>
        <taxon>NPAAA clade</taxon>
        <taxon>Hologalegina</taxon>
        <taxon>IRL clade</taxon>
        <taxon>Fabeae</taxon>
        <taxon>Lathyrus</taxon>
    </lineage>
</organism>
<proteinExistence type="predicted"/>
<dbReference type="Gene3D" id="3.90.810.10">
    <property type="entry name" value="CRIB domain"/>
    <property type="match status" value="1"/>
</dbReference>
<dbReference type="AlphaFoldDB" id="A0A9D5BGB3"/>
<feature type="domain" description="CRIB" evidence="2">
    <location>
        <begin position="27"/>
        <end position="40"/>
    </location>
</feature>
<comment type="caution">
    <text evidence="3">The sequence shown here is derived from an EMBL/GenBank/DDBJ whole genome shotgun (WGS) entry which is preliminary data.</text>
</comment>
<evidence type="ECO:0000256" key="1">
    <source>
        <dbReference type="SAM" id="MobiDB-lite"/>
    </source>
</evidence>
<evidence type="ECO:0000313" key="4">
    <source>
        <dbReference type="Proteomes" id="UP001058974"/>
    </source>
</evidence>
<gene>
    <name evidence="3" type="ORF">KIW84_011929</name>
</gene>
<dbReference type="PROSITE" id="PS50108">
    <property type="entry name" value="CRIB"/>
    <property type="match status" value="1"/>
</dbReference>
<dbReference type="OrthoDB" id="4206278at2759"/>
<reference evidence="3 4" key="1">
    <citation type="journal article" date="2022" name="Nat. Genet.">
        <title>Improved pea reference genome and pan-genome highlight genomic features and evolutionary characteristics.</title>
        <authorList>
            <person name="Yang T."/>
            <person name="Liu R."/>
            <person name="Luo Y."/>
            <person name="Hu S."/>
            <person name="Wang D."/>
            <person name="Wang C."/>
            <person name="Pandey M.K."/>
            <person name="Ge S."/>
            <person name="Xu Q."/>
            <person name="Li N."/>
            <person name="Li G."/>
            <person name="Huang Y."/>
            <person name="Saxena R.K."/>
            <person name="Ji Y."/>
            <person name="Li M."/>
            <person name="Yan X."/>
            <person name="He Y."/>
            <person name="Liu Y."/>
            <person name="Wang X."/>
            <person name="Xiang C."/>
            <person name="Varshney R.K."/>
            <person name="Ding H."/>
            <person name="Gao S."/>
            <person name="Zong X."/>
        </authorList>
    </citation>
    <scope>NUCLEOTIDE SEQUENCE [LARGE SCALE GENOMIC DNA]</scope>
    <source>
        <strain evidence="3 4">cv. Zhongwan 6</strain>
    </source>
</reference>
<accession>A0A9D5BGB3</accession>
<dbReference type="Gramene" id="Psat01G0192900-T1">
    <property type="protein sequence ID" value="KAI5443081.1"/>
    <property type="gene ID" value="KIW84_011929"/>
</dbReference>
<dbReference type="Pfam" id="PF00786">
    <property type="entry name" value="PBD"/>
    <property type="match status" value="1"/>
</dbReference>
<name>A0A9D5BGB3_PEA</name>
<evidence type="ECO:0000313" key="3">
    <source>
        <dbReference type="EMBL" id="KAI5443081.1"/>
    </source>
</evidence>